<feature type="domain" description="AAA+ ATPase" evidence="1">
    <location>
        <begin position="9"/>
        <end position="277"/>
    </location>
</feature>
<organism evidence="2">
    <name type="scientific">freshwater metagenome</name>
    <dbReference type="NCBI Taxonomy" id="449393"/>
    <lineage>
        <taxon>unclassified sequences</taxon>
        <taxon>metagenomes</taxon>
        <taxon>ecological metagenomes</taxon>
    </lineage>
</organism>
<protein>
    <submittedName>
        <fullName evidence="2">Unannotated protein</fullName>
    </submittedName>
</protein>
<evidence type="ECO:0000313" key="2">
    <source>
        <dbReference type="EMBL" id="CAB4817499.1"/>
    </source>
</evidence>
<gene>
    <name evidence="2" type="ORF">UFOPK3139_00469</name>
</gene>
<dbReference type="Gene3D" id="3.40.50.300">
    <property type="entry name" value="P-loop containing nucleotide triphosphate hydrolases"/>
    <property type="match status" value="1"/>
</dbReference>
<accession>A0A6J6Z7S2</accession>
<name>A0A6J6Z7S2_9ZZZZ</name>
<dbReference type="GO" id="GO:0005524">
    <property type="term" value="F:ATP binding"/>
    <property type="evidence" value="ECO:0007669"/>
    <property type="project" value="InterPro"/>
</dbReference>
<dbReference type="PANTHER" id="PTHR10803:SF26">
    <property type="entry name" value="ANION TRANSPORTER ATPASE-RELATED"/>
    <property type="match status" value="1"/>
</dbReference>
<dbReference type="InterPro" id="IPR027417">
    <property type="entry name" value="P-loop_NTPase"/>
</dbReference>
<dbReference type="SMART" id="SM00382">
    <property type="entry name" value="AAA"/>
    <property type="match status" value="1"/>
</dbReference>
<dbReference type="EMBL" id="CAFABA010000012">
    <property type="protein sequence ID" value="CAB4817499.1"/>
    <property type="molecule type" value="Genomic_DNA"/>
</dbReference>
<sequence length="379" mass="41889">MRLESLLSAKEIVLMCGAGGVGKTTTAAAAAAMAATHSGGRVLALTVDPARRLATALGLQEFGNTETRVPTSAFTQAGARPRGELWVAMLDTNASWDDLVRTHAPDATTRDAILANPLYRNVTGKFVQSHDYIAMERLHEIHSSGRYDLIVVDTPPTRNAIDFLDAPDRMAEFFSSRLLRWLIAPYRSRMFTAASKPFYSVADRILGAQFLRDIAEFFMLFQTMYDGFVDRAKAVTRTLEDRRTTFVVVTTLEATPAREAEFFINALAERRYHLGAVVCNRMLPDYFTERAGAQAAEAMKTDAAALATVMAHRVADRDAMQGVLREIAESYLNYHVVAAREAEQLAELTVASELVVRVPALERDISSLADVLEVGRHIW</sequence>
<dbReference type="InterPro" id="IPR025723">
    <property type="entry name" value="ArsA/GET3_ATPase-like"/>
</dbReference>
<dbReference type="SUPFAM" id="SSF52540">
    <property type="entry name" value="P-loop containing nucleoside triphosphate hydrolases"/>
    <property type="match status" value="1"/>
</dbReference>
<dbReference type="PANTHER" id="PTHR10803">
    <property type="entry name" value="ARSENICAL PUMP-DRIVING ATPASE ARSENITE-TRANSLOCATING ATPASE"/>
    <property type="match status" value="1"/>
</dbReference>
<dbReference type="GO" id="GO:0016887">
    <property type="term" value="F:ATP hydrolysis activity"/>
    <property type="evidence" value="ECO:0007669"/>
    <property type="project" value="InterPro"/>
</dbReference>
<dbReference type="InterPro" id="IPR003593">
    <property type="entry name" value="AAA+_ATPase"/>
</dbReference>
<dbReference type="InterPro" id="IPR016300">
    <property type="entry name" value="ATPase_ArsA/GET3"/>
</dbReference>
<proteinExistence type="predicted"/>
<evidence type="ECO:0000259" key="1">
    <source>
        <dbReference type="SMART" id="SM00382"/>
    </source>
</evidence>
<dbReference type="Pfam" id="PF02374">
    <property type="entry name" value="ArsA_ATPase"/>
    <property type="match status" value="1"/>
</dbReference>
<dbReference type="AlphaFoldDB" id="A0A6J6Z7S2"/>
<reference evidence="2" key="1">
    <citation type="submission" date="2020-05" db="EMBL/GenBank/DDBJ databases">
        <authorList>
            <person name="Chiriac C."/>
            <person name="Salcher M."/>
            <person name="Ghai R."/>
            <person name="Kavagutti S V."/>
        </authorList>
    </citation>
    <scope>NUCLEOTIDE SEQUENCE</scope>
</reference>